<evidence type="ECO:0000313" key="3">
    <source>
        <dbReference type="Proteomes" id="UP000504632"/>
    </source>
</evidence>
<dbReference type="InterPro" id="IPR032764">
    <property type="entry name" value="Tankyrase-bd_C"/>
</dbReference>
<sequence>MIQAMEREKERKRQAEMEKQKEENWLKGSDRLTEEVPTSPNISNQTSASPARPTKPEVLYDDFSVKGSRWGSGKQTSAGSSISTEPESDPLESRTDTTGPQEHPGEEKSPKPRPELLPVQLSGTKQAEEMPSTPDECCVDQEDAGEGRDTEALLGKDEDEKHYGTWNEEDSASPSGQSPLTPESHDLLSDSQDKDLQVHPEPLSPTQTEGGGLRVTDVLQRFTSRHKPLESDSSQSASENPSVESDSTEKAEPLSFPEFTAPSLDFSAQRNRVVLNRKGGAKRALPTRPKRQSAAMPTVTEVDGQDWRFCDSTVSKEPLVESDSEDERPKDKERRLAPSQPQRVALFPGMDTSALMVKLRKRGGNEEPETAEGGGRGDTDGDQADAPAPSSSLLSRSPRSSAVPGGTRVLPPIGAQDSGGTSPPSWFKQLKSKKQKNPQDS</sequence>
<proteinExistence type="predicted"/>
<feature type="compositionally biased region" description="Polar residues" evidence="1">
    <location>
        <begin position="172"/>
        <end position="181"/>
    </location>
</feature>
<feature type="compositionally biased region" description="Basic residues" evidence="1">
    <location>
        <begin position="430"/>
        <end position="441"/>
    </location>
</feature>
<protein>
    <submittedName>
        <fullName evidence="4">Uncharacterized protein KIAA1671 homolog</fullName>
    </submittedName>
</protein>
<reference evidence="4" key="1">
    <citation type="submission" date="2025-08" db="UniProtKB">
        <authorList>
            <consortium name="RefSeq"/>
        </authorList>
    </citation>
    <scope>IDENTIFICATION</scope>
</reference>
<dbReference type="PANTHER" id="PTHR22042:SF3">
    <property type="entry name" value="RIKEN CDNA 2900026A02 GENE"/>
    <property type="match status" value="1"/>
</dbReference>
<dbReference type="RefSeq" id="XP_030631342.1">
    <property type="nucleotide sequence ID" value="XM_030775482.1"/>
</dbReference>
<feature type="compositionally biased region" description="Basic and acidic residues" evidence="1">
    <location>
        <begin position="1"/>
        <end position="34"/>
    </location>
</feature>
<feature type="compositionally biased region" description="Polar residues" evidence="1">
    <location>
        <begin position="231"/>
        <end position="245"/>
    </location>
</feature>
<dbReference type="PANTHER" id="PTHR22042">
    <property type="entry name" value="TANKYRASE 1 BINDING PROTEIN"/>
    <property type="match status" value="1"/>
</dbReference>
<feature type="compositionally biased region" description="Basic and acidic residues" evidence="1">
    <location>
        <begin position="183"/>
        <end position="198"/>
    </location>
</feature>
<dbReference type="CTD" id="85456"/>
<dbReference type="SMART" id="SM01319">
    <property type="entry name" value="Tankyrase_bdg_C"/>
    <property type="match status" value="1"/>
</dbReference>
<gene>
    <name evidence="4" type="primary">tnks1bp1</name>
</gene>
<dbReference type="Proteomes" id="UP000504632">
    <property type="component" value="Chromosome 1"/>
</dbReference>
<feature type="compositionally biased region" description="Basic and acidic residues" evidence="1">
    <location>
        <begin position="145"/>
        <end position="163"/>
    </location>
</feature>
<feature type="compositionally biased region" description="Polar residues" evidence="1">
    <location>
        <begin position="36"/>
        <end position="49"/>
    </location>
</feature>
<feature type="compositionally biased region" description="Polar residues" evidence="1">
    <location>
        <begin position="73"/>
        <end position="85"/>
    </location>
</feature>
<dbReference type="GeneID" id="115812920"/>
<dbReference type="Pfam" id="PF15327">
    <property type="entry name" value="Tankyrase_bdg_C"/>
    <property type="match status" value="1"/>
</dbReference>
<feature type="compositionally biased region" description="Low complexity" evidence="1">
    <location>
        <begin position="386"/>
        <end position="402"/>
    </location>
</feature>
<evidence type="ECO:0000256" key="1">
    <source>
        <dbReference type="SAM" id="MobiDB-lite"/>
    </source>
</evidence>
<feature type="compositionally biased region" description="Basic and acidic residues" evidence="1">
    <location>
        <begin position="103"/>
        <end position="114"/>
    </location>
</feature>
<keyword evidence="3" id="KW-1185">Reference proteome</keyword>
<dbReference type="OrthoDB" id="9943385at2759"/>
<feature type="compositionally biased region" description="Basic and acidic residues" evidence="1">
    <location>
        <begin position="327"/>
        <end position="336"/>
    </location>
</feature>
<organism evidence="3 4">
    <name type="scientific">Chanos chanos</name>
    <name type="common">Milkfish</name>
    <name type="synonym">Mugil chanos</name>
    <dbReference type="NCBI Taxonomy" id="29144"/>
    <lineage>
        <taxon>Eukaryota</taxon>
        <taxon>Metazoa</taxon>
        <taxon>Chordata</taxon>
        <taxon>Craniata</taxon>
        <taxon>Vertebrata</taxon>
        <taxon>Euteleostomi</taxon>
        <taxon>Actinopterygii</taxon>
        <taxon>Neopterygii</taxon>
        <taxon>Teleostei</taxon>
        <taxon>Ostariophysi</taxon>
        <taxon>Gonorynchiformes</taxon>
        <taxon>Chanidae</taxon>
        <taxon>Chanos</taxon>
    </lineage>
</organism>
<dbReference type="AlphaFoldDB" id="A0A6J2VHE1"/>
<evidence type="ECO:0000313" key="4">
    <source>
        <dbReference type="RefSeq" id="XP_030631342.1"/>
    </source>
</evidence>
<feature type="region of interest" description="Disordered" evidence="1">
    <location>
        <begin position="1"/>
        <end position="441"/>
    </location>
</feature>
<evidence type="ECO:0000259" key="2">
    <source>
        <dbReference type="SMART" id="SM01319"/>
    </source>
</evidence>
<dbReference type="InterPro" id="IPR040006">
    <property type="entry name" value="TNKS1BP1-like"/>
</dbReference>
<feature type="domain" description="Tankyrase 1-binding protein C-terminal" evidence="2">
    <location>
        <begin position="251"/>
        <end position="434"/>
    </location>
</feature>
<dbReference type="InParanoid" id="A0A6J2VHE1"/>
<accession>A0A6J2VHE1</accession>
<name>A0A6J2VHE1_CHACN</name>